<evidence type="ECO:0000256" key="3">
    <source>
        <dbReference type="ARBA" id="ARBA00022679"/>
    </source>
</evidence>
<dbReference type="AlphaFoldDB" id="A0AA88A8M9"/>
<dbReference type="FunFam" id="2.60.120.430:FF:000001">
    <property type="entry name" value="Receptor-like protein kinase FERONIA"/>
    <property type="match status" value="1"/>
</dbReference>
<dbReference type="SUPFAM" id="SSF56112">
    <property type="entry name" value="Protein kinase-like (PK-like)"/>
    <property type="match status" value="1"/>
</dbReference>
<evidence type="ECO:0000256" key="2">
    <source>
        <dbReference type="ARBA" id="ARBA00022527"/>
    </source>
</evidence>
<dbReference type="PROSITE" id="PS00108">
    <property type="entry name" value="PROTEIN_KINASE_ST"/>
    <property type="match status" value="1"/>
</dbReference>
<reference evidence="15" key="1">
    <citation type="submission" date="2023-07" db="EMBL/GenBank/DDBJ databases">
        <title>draft genome sequence of fig (Ficus carica).</title>
        <authorList>
            <person name="Takahashi T."/>
            <person name="Nishimura K."/>
        </authorList>
    </citation>
    <scope>NUCLEOTIDE SEQUENCE</scope>
</reference>
<keyword evidence="7" id="KW-0418">Kinase</keyword>
<dbReference type="GO" id="GO:0016020">
    <property type="term" value="C:membrane"/>
    <property type="evidence" value="ECO:0007669"/>
    <property type="project" value="UniProtKB-SubCell"/>
</dbReference>
<evidence type="ECO:0000256" key="8">
    <source>
        <dbReference type="ARBA" id="ARBA00022840"/>
    </source>
</evidence>
<dbReference type="InterPro" id="IPR008271">
    <property type="entry name" value="Ser/Thr_kinase_AS"/>
</dbReference>
<dbReference type="GO" id="GO:0004674">
    <property type="term" value="F:protein serine/threonine kinase activity"/>
    <property type="evidence" value="ECO:0007669"/>
    <property type="project" value="UniProtKB-KW"/>
</dbReference>
<evidence type="ECO:0000256" key="6">
    <source>
        <dbReference type="ARBA" id="ARBA00022741"/>
    </source>
</evidence>
<evidence type="ECO:0000256" key="4">
    <source>
        <dbReference type="ARBA" id="ARBA00022692"/>
    </source>
</evidence>
<sequence>MEQLVGFIINKGNRDTVSAGHLCDVFGHVNVFLTHYLPSVSSIVSPDAGHITCGRSPKTVSVPYNSSIWSRNCMQSFCFVVNILVEVTVLVLVPTGVLGPDTASALQVAFSLATLSSALIVLLLFGVLLDYPPQVHKGGGNIISDFPKQFVVLDFLSESLHEGVIGVILDLGLLLPGLCIEERRRKGIRQLLKQIHRSRHQSLVPLPSSASQGQAEGFAEGGFVCILNKRVYLVVLQVLISVRDAIIRGYGRHFKSSRFVLVVRHDLWWFIDRAISASTMIDPCSSQAVEHRVRAPEDDQRVFLVLILVIDFSSAHGLDRTLEDLVSLFSDSPACSSYPYARSLGLGFSASQLINPALLVRSLWLLPPVWDGHAESALGSLSASRTGRGRVLLAMVVLVGLLFHELGEVCKWCGGAGGGGWRQNRNKDKYSDRYWTSGVRWYKAMGMACPAIVRLLAGMRRRGKGSDLSLLELTPKFKADPTSTKNKLLTRMDQIQVAFLIRILSICYLAGSFSSGFNPVDNYLIDCGSPTNTSVADRVFLSDYAASKFLSTSQDVVATAANNLIVSSSDSPLYQTARIFIQTSRYTFPIRQHGRHWIRLYFSSFVYENYDMSTASFSVFTENRVLLKDFRTCNATSFKEFSVNVASKNLEIALAPSTNSFAFLNAIEVVSVPDELITDDLVPMVGPLGQNFEGLSSRAFETVERVNMGGPMVFPENDTLWRTWVPEQPFLVHKNMVINVSNIEAVKYIAGGKVTPNIAPASVYGTGTTIDYRYVLNITWQFEVDQEFCYLIRFHFCDIMNKKLHTLFFNVYVNSWIVASDMDTSALSSNSLGTPFYRDYVTRPLVTNKLSVSIGSSSFRNDRPDGILNGLEILKINNSMGNFDSQVMSSATKKKVGALAIGASIGGFLVVAISVVLFLIVCKNEKRQALKGHSKTTANALDSLKYGTCIPFLVVQEATNNFDDGWIIGSGGFGKVYKGVLIDGTKVAVKRKNPGSQQGLAEFWTEIKMLSQFRHRNLVSLIAYCDEGNEMILVYEYVENGTLRSHLYGSGVLPVLSWKQRLEICVGAAKGLHYLHTGFARAIIHRDVKSTNILLDENLKAKVADFGLSKIGPDIMKANHVSTAVKGSFGYLDP</sequence>
<dbReference type="Pfam" id="PF07714">
    <property type="entry name" value="PK_Tyr_Ser-Thr"/>
    <property type="match status" value="1"/>
</dbReference>
<dbReference type="GO" id="GO:0004714">
    <property type="term" value="F:transmembrane receptor protein tyrosine kinase activity"/>
    <property type="evidence" value="ECO:0007669"/>
    <property type="project" value="InterPro"/>
</dbReference>
<keyword evidence="9 13" id="KW-1133">Transmembrane helix</keyword>
<keyword evidence="8 12" id="KW-0067">ATP-binding</keyword>
<keyword evidence="11" id="KW-0325">Glycoprotein</keyword>
<keyword evidence="10 13" id="KW-0472">Membrane</keyword>
<evidence type="ECO:0000256" key="1">
    <source>
        <dbReference type="ARBA" id="ARBA00004479"/>
    </source>
</evidence>
<feature type="binding site" evidence="12">
    <location>
        <position position="990"/>
    </location>
    <ligand>
        <name>ATP</name>
        <dbReference type="ChEBI" id="CHEBI:30616"/>
    </ligand>
</feature>
<dbReference type="InterPro" id="IPR000719">
    <property type="entry name" value="Prot_kinase_dom"/>
</dbReference>
<keyword evidence="2" id="KW-0723">Serine/threonine-protein kinase</keyword>
<dbReference type="GO" id="GO:0005524">
    <property type="term" value="F:ATP binding"/>
    <property type="evidence" value="ECO:0007669"/>
    <property type="project" value="UniProtKB-UniRule"/>
</dbReference>
<accession>A0AA88A8M9</accession>
<dbReference type="Proteomes" id="UP001187192">
    <property type="component" value="Unassembled WGS sequence"/>
</dbReference>
<comment type="caution">
    <text evidence="15">The sequence shown here is derived from an EMBL/GenBank/DDBJ whole genome shotgun (WGS) entry which is preliminary data.</text>
</comment>
<evidence type="ECO:0000256" key="13">
    <source>
        <dbReference type="SAM" id="Phobius"/>
    </source>
</evidence>
<evidence type="ECO:0000256" key="10">
    <source>
        <dbReference type="ARBA" id="ARBA00023136"/>
    </source>
</evidence>
<dbReference type="PANTHER" id="PTHR34590">
    <property type="entry name" value="OS03G0124300 PROTEIN-RELATED"/>
    <property type="match status" value="1"/>
</dbReference>
<dbReference type="EMBL" id="BTGU01000024">
    <property type="protein sequence ID" value="GMN47100.1"/>
    <property type="molecule type" value="Genomic_DNA"/>
</dbReference>
<dbReference type="FunFam" id="2.60.120.430:FF:000005">
    <property type="entry name" value="Putative receptor-like protein kinase"/>
    <property type="match status" value="1"/>
</dbReference>
<gene>
    <name evidence="15" type="ORF">TIFTF001_016280</name>
</gene>
<dbReference type="InterPro" id="IPR011009">
    <property type="entry name" value="Kinase-like_dom_sf"/>
</dbReference>
<dbReference type="InterPro" id="IPR001245">
    <property type="entry name" value="Ser-Thr/Tyr_kinase_cat_dom"/>
</dbReference>
<protein>
    <recommendedName>
        <fullName evidence="14">Protein kinase domain-containing protein</fullName>
    </recommendedName>
</protein>
<dbReference type="Gene3D" id="3.30.200.20">
    <property type="entry name" value="Phosphorylase Kinase, domain 1"/>
    <property type="match status" value="1"/>
</dbReference>
<evidence type="ECO:0000256" key="7">
    <source>
        <dbReference type="ARBA" id="ARBA00022777"/>
    </source>
</evidence>
<feature type="transmembrane region" description="Helical" evidence="13">
    <location>
        <begin position="105"/>
        <end position="129"/>
    </location>
</feature>
<keyword evidence="6 12" id="KW-0547">Nucleotide-binding</keyword>
<evidence type="ECO:0000259" key="14">
    <source>
        <dbReference type="PROSITE" id="PS50011"/>
    </source>
</evidence>
<keyword evidence="5" id="KW-0732">Signal</keyword>
<organism evidence="15 16">
    <name type="scientific">Ficus carica</name>
    <name type="common">Common fig</name>
    <dbReference type="NCBI Taxonomy" id="3494"/>
    <lineage>
        <taxon>Eukaryota</taxon>
        <taxon>Viridiplantae</taxon>
        <taxon>Streptophyta</taxon>
        <taxon>Embryophyta</taxon>
        <taxon>Tracheophyta</taxon>
        <taxon>Spermatophyta</taxon>
        <taxon>Magnoliopsida</taxon>
        <taxon>eudicotyledons</taxon>
        <taxon>Gunneridae</taxon>
        <taxon>Pentapetalae</taxon>
        <taxon>rosids</taxon>
        <taxon>fabids</taxon>
        <taxon>Rosales</taxon>
        <taxon>Moraceae</taxon>
        <taxon>Ficeae</taxon>
        <taxon>Ficus</taxon>
    </lineage>
</organism>
<dbReference type="Gene3D" id="1.10.510.10">
    <property type="entry name" value="Transferase(Phosphotransferase) domain 1"/>
    <property type="match status" value="1"/>
</dbReference>
<proteinExistence type="predicted"/>
<dbReference type="PROSITE" id="PS50011">
    <property type="entry name" value="PROTEIN_KINASE_DOM"/>
    <property type="match status" value="1"/>
</dbReference>
<dbReference type="InterPro" id="IPR024788">
    <property type="entry name" value="Malectin-like_Carb-bd_dom"/>
</dbReference>
<feature type="transmembrane region" description="Helical" evidence="13">
    <location>
        <begin position="896"/>
        <end position="921"/>
    </location>
</feature>
<feature type="domain" description="Protein kinase" evidence="14">
    <location>
        <begin position="962"/>
        <end position="1134"/>
    </location>
</feature>
<evidence type="ECO:0000313" key="16">
    <source>
        <dbReference type="Proteomes" id="UP001187192"/>
    </source>
</evidence>
<dbReference type="FunFam" id="3.30.200.20:FF:000039">
    <property type="entry name" value="receptor-like protein kinase FERONIA"/>
    <property type="match status" value="1"/>
</dbReference>
<keyword evidence="3" id="KW-0808">Transferase</keyword>
<feature type="transmembrane region" description="Helical" evidence="13">
    <location>
        <begin position="74"/>
        <end position="93"/>
    </location>
</feature>
<evidence type="ECO:0000313" key="15">
    <source>
        <dbReference type="EMBL" id="GMN47100.1"/>
    </source>
</evidence>
<feature type="non-terminal residue" evidence="15">
    <location>
        <position position="1134"/>
    </location>
</feature>
<dbReference type="PROSITE" id="PS00107">
    <property type="entry name" value="PROTEIN_KINASE_ATP"/>
    <property type="match status" value="1"/>
</dbReference>
<comment type="subcellular location">
    <subcellularLocation>
        <location evidence="1">Membrane</location>
        <topology evidence="1">Single-pass type I membrane protein</topology>
    </subcellularLocation>
</comment>
<evidence type="ECO:0000256" key="12">
    <source>
        <dbReference type="PROSITE-ProRule" id="PRU10141"/>
    </source>
</evidence>
<dbReference type="Pfam" id="PF12819">
    <property type="entry name" value="Malectin_like"/>
    <property type="match status" value="1"/>
</dbReference>
<dbReference type="Gene3D" id="2.60.120.430">
    <property type="entry name" value="Galactose-binding lectin"/>
    <property type="match status" value="2"/>
</dbReference>
<dbReference type="InterPro" id="IPR017441">
    <property type="entry name" value="Protein_kinase_ATP_BS"/>
</dbReference>
<keyword evidence="4 13" id="KW-0812">Transmembrane</keyword>
<evidence type="ECO:0000256" key="5">
    <source>
        <dbReference type="ARBA" id="ARBA00022729"/>
    </source>
</evidence>
<keyword evidence="16" id="KW-1185">Reference proteome</keyword>
<name>A0AA88A8M9_FICCA</name>
<evidence type="ECO:0000256" key="9">
    <source>
        <dbReference type="ARBA" id="ARBA00022989"/>
    </source>
</evidence>
<evidence type="ECO:0000256" key="11">
    <source>
        <dbReference type="ARBA" id="ARBA00023180"/>
    </source>
</evidence>
<dbReference type="PANTHER" id="PTHR34590:SF10">
    <property type="entry name" value="RECEPTOR-LIKE PROTEIN KINASE HERK 1"/>
    <property type="match status" value="1"/>
</dbReference>
<dbReference type="InterPro" id="IPR045272">
    <property type="entry name" value="ANXUR1/2-like"/>
</dbReference>
<dbReference type="SMART" id="SM00220">
    <property type="entry name" value="S_TKc"/>
    <property type="match status" value="1"/>
</dbReference>